<sequence length="1567" mass="179636">MPYHDYPTNYPDIENDDSERMRIWHNGVWETEKTVLIGFRVKNDTSLIHFKAHDLKTGVVDFECDFGPAVEGECCVDNRDRVTMQVTDPCEKRVVATEFTEDHRDVYYIGRLPGPSWNTSIINIQVQTPNGTRRYFYAKPETVSDLVCSEILRGAHESNIPGVEFLLSTTEEHTMAYHLLENTGVYVEQNTEYYVAVRTFERPGDTLTAYVVYYDEAKGQYGMHRIWRHASSSVHAYFTLVTERVQLFQGYRERFHRHIFTLSLTSRDRALLFVLTGRTKEKLDYLTDIMMRWIKYKDKSVKFTWQYGYSPSIRLVPLLTLPLRVVRPGEEVRHFVNIPKVNGTKVKCEKYISESGSYVPAPRLVLHPDMQYVHIEKARLDDTGWYRCVETKTGGFVLPRCEIQVLFEDHHINMSFAYSETANTTLLNVEAQPYRSAGVVFTGSLPFVYCTYQQKFVGHTAFRLVDLMTKTNCTNCAFLRGYEKHEYGQSKYEMVYRIGPYKFTPPVVEISMGCASTFASYPDYRYYSSIYTRSDYISTPDRREAMAHHRIFYSTDGKPHIMVDTIQTSMTQITNALKQPTASSLNLLTVLLFPVSEQPIVGELTGSFLTFHTTPLGWGSVWTIYVKSEGEYAYRDCEVQVIKVTDKHPISWVFETTYNVVWNYTFTCLLSQVTELIVLNSFNVYRPEANMKDFEQKFRDEVKAILTKFDPSNEESFDHSKLSESDEFHDSHRIVRIKSDPTVVHNDTQPPIIYDKLIRSNHPVIFENLLKFGSEFSNAASFHKSGSTKTLDELIANITVVQYLGKPKGWPLMWVFYENQGMQKKDCILVNHTDLKPKQVPKEAHDSYYYLEAGAGFAEVTFSCTLQAEAVALVILIFFSRPEMKHMTMNAMETSIKIHLTNWMKNPTDTSPTLVISHTLAAQFTYRIQRLNLAWRGSLLEGEKWRMLVSDPILRQKQEPNCSELVFKISYKKNVDDKAETRSRTDKQLVYLESEGRASLGQTGWYSCSYVRCGEPNMVVELMAPRRLNVFPHPASYAIYFSPERVPITDVMARSREEKDTAHFGLVRGDSGYIYCVHNRTLEPGMVSVAAVVISYSMSVTRTFLCQTNTTSKDASGTKLFVYVCVFTTKSLVGREFGHLEATCVFKIRPDVLDKKDIRLREQQTPYTRSLMINLEVRVAPWIFAELMLSENVELAAAFQMVRSNPINLKQYEEYSALSLPANETVQWNVPICRGSPSGTAEAYLYLNDQKTGKLVTEPCKLVSSVEMAIQALPGLILQQYTNAELKMTHIQNFSFACTVKAEHRALGLIAYKDPQLKPTINGNIGAKVAHWLTGSTEDQAALDPSLVHYKLVRLVYEGELEEEDEDRWENEPLDPFPESTLPDKIKHTIKCFYQATTGDKPEELDTSSPTSSWRIDVSVPLVPIEPNSMQNFRLAIKSERYLDELHYNLAASKWLNHTTSKKDASSKDTLFCSQKSVVAAVTKLANERKVNKRLTNSMLVALSKRLSNKSWLYGSEASVLNTDVMLSMMMMERLTEEVTTISKVQVSEKWIEEQKVKPEKIVNQNC</sequence>
<gene>
    <name evidence="1" type="ORF">CLF_101105</name>
</gene>
<organism evidence="1 2">
    <name type="scientific">Clonorchis sinensis</name>
    <name type="common">Chinese liver fluke</name>
    <dbReference type="NCBI Taxonomy" id="79923"/>
    <lineage>
        <taxon>Eukaryota</taxon>
        <taxon>Metazoa</taxon>
        <taxon>Spiralia</taxon>
        <taxon>Lophotrochozoa</taxon>
        <taxon>Platyhelminthes</taxon>
        <taxon>Trematoda</taxon>
        <taxon>Digenea</taxon>
        <taxon>Opisthorchiida</taxon>
        <taxon>Opisthorchiata</taxon>
        <taxon>Opisthorchiidae</taxon>
        <taxon>Clonorchis</taxon>
    </lineage>
</organism>
<evidence type="ECO:0000313" key="2">
    <source>
        <dbReference type="Proteomes" id="UP000008909"/>
    </source>
</evidence>
<accession>G7Y501</accession>
<dbReference type="EMBL" id="DF142866">
    <property type="protein sequence ID" value="GAA48037.1"/>
    <property type="molecule type" value="Genomic_DNA"/>
</dbReference>
<dbReference type="Proteomes" id="UP000008909">
    <property type="component" value="Unassembled WGS sequence"/>
</dbReference>
<name>G7Y501_CLOSI</name>
<reference key="2">
    <citation type="submission" date="2011-10" db="EMBL/GenBank/DDBJ databases">
        <title>The genome and transcriptome sequence of Clonorchis sinensis provide insights into the carcinogenic liver fluke.</title>
        <authorList>
            <person name="Wang X."/>
            <person name="Huang Y."/>
            <person name="Chen W."/>
            <person name="Liu H."/>
            <person name="Guo L."/>
            <person name="Chen Y."/>
            <person name="Luo F."/>
            <person name="Zhou W."/>
            <person name="Sun J."/>
            <person name="Mao Q."/>
            <person name="Liang P."/>
            <person name="Zhou C."/>
            <person name="Tian Y."/>
            <person name="Men J."/>
            <person name="Lv X."/>
            <person name="Huang L."/>
            <person name="Zhou J."/>
            <person name="Hu Y."/>
            <person name="Li R."/>
            <person name="Zhang F."/>
            <person name="Lei H."/>
            <person name="Li X."/>
            <person name="Hu X."/>
            <person name="Liang C."/>
            <person name="Xu J."/>
            <person name="Wu Z."/>
            <person name="Yu X."/>
        </authorList>
    </citation>
    <scope>NUCLEOTIDE SEQUENCE</scope>
    <source>
        <strain>Henan</strain>
    </source>
</reference>
<reference evidence="1" key="1">
    <citation type="journal article" date="2011" name="Genome Biol.">
        <title>The draft genome of the carcinogenic human liver fluke Clonorchis sinensis.</title>
        <authorList>
            <person name="Wang X."/>
            <person name="Chen W."/>
            <person name="Huang Y."/>
            <person name="Sun J."/>
            <person name="Men J."/>
            <person name="Liu H."/>
            <person name="Luo F."/>
            <person name="Guo L."/>
            <person name="Lv X."/>
            <person name="Deng C."/>
            <person name="Zhou C."/>
            <person name="Fan Y."/>
            <person name="Li X."/>
            <person name="Huang L."/>
            <person name="Hu Y."/>
            <person name="Liang C."/>
            <person name="Hu X."/>
            <person name="Xu J."/>
            <person name="Yu X."/>
        </authorList>
    </citation>
    <scope>NUCLEOTIDE SEQUENCE [LARGE SCALE GENOMIC DNA]</scope>
    <source>
        <strain evidence="1">Henan</strain>
    </source>
</reference>
<proteinExistence type="predicted"/>
<keyword evidence="2" id="KW-1185">Reference proteome</keyword>
<protein>
    <submittedName>
        <fullName evidence="1">Uncharacterized protein</fullName>
    </submittedName>
</protein>
<evidence type="ECO:0000313" key="1">
    <source>
        <dbReference type="EMBL" id="GAA48037.1"/>
    </source>
</evidence>